<dbReference type="Proteomes" id="UP000593892">
    <property type="component" value="Chromosome"/>
</dbReference>
<protein>
    <submittedName>
        <fullName evidence="7">Arylsulfatase</fullName>
    </submittedName>
</protein>
<evidence type="ECO:0000256" key="2">
    <source>
        <dbReference type="ARBA" id="ARBA00022723"/>
    </source>
</evidence>
<dbReference type="PROSITE" id="PS00149">
    <property type="entry name" value="SULFATASE_2"/>
    <property type="match status" value="1"/>
</dbReference>
<evidence type="ECO:0000256" key="4">
    <source>
        <dbReference type="ARBA" id="ARBA00022837"/>
    </source>
</evidence>
<keyword evidence="8" id="KW-1185">Reference proteome</keyword>
<reference evidence="7 8" key="1">
    <citation type="submission" date="2020-10" db="EMBL/GenBank/DDBJ databases">
        <title>Complete genome sequence of Paludibaculum fermentans P105T, a facultatively anaerobic acidobacterium capable of dissimilatory Fe(III) reduction.</title>
        <authorList>
            <person name="Dedysh S.N."/>
            <person name="Beletsky A.V."/>
            <person name="Kulichevskaya I.S."/>
            <person name="Mardanov A.V."/>
            <person name="Ravin N.V."/>
        </authorList>
    </citation>
    <scope>NUCLEOTIDE SEQUENCE [LARGE SCALE GENOMIC DNA]</scope>
    <source>
        <strain evidence="7 8">P105</strain>
    </source>
</reference>
<evidence type="ECO:0000313" key="7">
    <source>
        <dbReference type="EMBL" id="QOY91813.1"/>
    </source>
</evidence>
<evidence type="ECO:0000256" key="3">
    <source>
        <dbReference type="ARBA" id="ARBA00022801"/>
    </source>
</evidence>
<dbReference type="InterPro" id="IPR050738">
    <property type="entry name" value="Sulfatase"/>
</dbReference>
<feature type="domain" description="Sulfatase N-terminal" evidence="6">
    <location>
        <begin position="30"/>
        <end position="429"/>
    </location>
</feature>
<evidence type="ECO:0000259" key="6">
    <source>
        <dbReference type="Pfam" id="PF00884"/>
    </source>
</evidence>
<feature type="region of interest" description="Disordered" evidence="5">
    <location>
        <begin position="338"/>
        <end position="361"/>
    </location>
</feature>
<dbReference type="PANTHER" id="PTHR42693">
    <property type="entry name" value="ARYLSULFATASE FAMILY MEMBER"/>
    <property type="match status" value="1"/>
</dbReference>
<dbReference type="RefSeq" id="WP_194453467.1">
    <property type="nucleotide sequence ID" value="NZ_CP063849.1"/>
</dbReference>
<dbReference type="CDD" id="cd16025">
    <property type="entry name" value="PAS_like"/>
    <property type="match status" value="1"/>
</dbReference>
<dbReference type="Gene3D" id="3.30.1120.10">
    <property type="match status" value="1"/>
</dbReference>
<dbReference type="Gene3D" id="3.40.720.10">
    <property type="entry name" value="Alkaline Phosphatase, subunit A"/>
    <property type="match status" value="1"/>
</dbReference>
<dbReference type="InterPro" id="IPR006311">
    <property type="entry name" value="TAT_signal"/>
</dbReference>
<dbReference type="SUPFAM" id="SSF53649">
    <property type="entry name" value="Alkaline phosphatase-like"/>
    <property type="match status" value="1"/>
</dbReference>
<gene>
    <name evidence="7" type="ORF">IRI77_18290</name>
</gene>
<evidence type="ECO:0000313" key="8">
    <source>
        <dbReference type="Proteomes" id="UP000593892"/>
    </source>
</evidence>
<dbReference type="InterPro" id="IPR017850">
    <property type="entry name" value="Alkaline_phosphatase_core_sf"/>
</dbReference>
<dbReference type="Pfam" id="PF00884">
    <property type="entry name" value="Sulfatase"/>
    <property type="match status" value="1"/>
</dbReference>
<dbReference type="KEGG" id="pfer:IRI77_18290"/>
<proteinExistence type="inferred from homology"/>
<dbReference type="EMBL" id="CP063849">
    <property type="protein sequence ID" value="QOY91813.1"/>
    <property type="molecule type" value="Genomic_DNA"/>
</dbReference>
<keyword evidence="2" id="KW-0479">Metal-binding</keyword>
<comment type="similarity">
    <text evidence="1">Belongs to the sulfatase family.</text>
</comment>
<name>A0A7S7NXW4_PALFE</name>
<organism evidence="7 8">
    <name type="scientific">Paludibaculum fermentans</name>
    <dbReference type="NCBI Taxonomy" id="1473598"/>
    <lineage>
        <taxon>Bacteria</taxon>
        <taxon>Pseudomonadati</taxon>
        <taxon>Acidobacteriota</taxon>
        <taxon>Terriglobia</taxon>
        <taxon>Bryobacterales</taxon>
        <taxon>Bryobacteraceae</taxon>
        <taxon>Paludibaculum</taxon>
    </lineage>
</organism>
<keyword evidence="3" id="KW-0378">Hydrolase</keyword>
<dbReference type="GO" id="GO:0046872">
    <property type="term" value="F:metal ion binding"/>
    <property type="evidence" value="ECO:0007669"/>
    <property type="project" value="UniProtKB-KW"/>
</dbReference>
<dbReference type="AlphaFoldDB" id="A0A7S7NXW4"/>
<evidence type="ECO:0000256" key="1">
    <source>
        <dbReference type="ARBA" id="ARBA00008779"/>
    </source>
</evidence>
<accession>A0A7S7NXW4</accession>
<dbReference type="GO" id="GO:0004065">
    <property type="term" value="F:arylsulfatase activity"/>
    <property type="evidence" value="ECO:0007669"/>
    <property type="project" value="TreeGrafter"/>
</dbReference>
<dbReference type="FunFam" id="3.40.720.10:FF:000047">
    <property type="entry name" value="Arylsulfatase"/>
    <property type="match status" value="1"/>
</dbReference>
<dbReference type="PANTHER" id="PTHR42693:SF53">
    <property type="entry name" value="ENDO-4-O-SULFATASE"/>
    <property type="match status" value="1"/>
</dbReference>
<dbReference type="InterPro" id="IPR000917">
    <property type="entry name" value="Sulfatase_N"/>
</dbReference>
<keyword evidence="4" id="KW-0106">Calcium</keyword>
<dbReference type="PROSITE" id="PS51318">
    <property type="entry name" value="TAT"/>
    <property type="match status" value="1"/>
</dbReference>
<evidence type="ECO:0000256" key="5">
    <source>
        <dbReference type="SAM" id="MobiDB-lite"/>
    </source>
</evidence>
<sequence length="540" mass="60412">MSLTRRSFLHTAATAAASVGRLTGAQGERPNILLILADDMGFSDIGCYGSEIATPNLDRLAAQGVRFTQFYNCARCCPSRASLLTGLYPHQAGIGHMVDQAGPQPGYANDLSPRSRTIAQVLKASGYQTGMAGKWHVTPVNQSRHNWPLQRGFDRYYGIIHGAADYYNPPTLTFGNEPVAPGPNYYFTDAIGDHAVRFLDEFAQRPDPFFLYTAFTAPHWPLHARPEDIRKYAGRYNQGWDALRQARHEKQLQLGLLPKRWPLTTRDSQVPAWRDAPDHAWQARRMEVYAAMVDRLDVNIGRIFDKLSATGRDRNTLVLFMSDNGGCAEEIQPTWKGRHIPAGTRDGRPVSVGNKPSVMPGPDDTYQSYGLPWANASNTPFRLYKHWVHEGGISTPLIVRWPGHVPAAPRFDHTPAHFIDVMATCVDAARAPYPAPNGGPDSALPLEGRPLVPAGGHHEERSLFWEHEGNRAMRRGPWKLVGKHPGDWELYNIDEDRSELRNLAATEPKRVRDMAADWGRWADRAGVLPWEQVSRQQTAR</sequence>
<dbReference type="InterPro" id="IPR024607">
    <property type="entry name" value="Sulfatase_CS"/>
</dbReference>